<dbReference type="Pfam" id="PF16350">
    <property type="entry name" value="FAO_M"/>
    <property type="match status" value="1"/>
</dbReference>
<dbReference type="InterPro" id="IPR029043">
    <property type="entry name" value="GcvT/YgfZ_C"/>
</dbReference>
<dbReference type="SUPFAM" id="SSF101790">
    <property type="entry name" value="Aminomethyltransferase beta-barrel domain"/>
    <property type="match status" value="1"/>
</dbReference>
<organism evidence="6 7">
    <name type="scientific">Halobellus litoreus</name>
    <dbReference type="NCBI Taxonomy" id="755310"/>
    <lineage>
        <taxon>Archaea</taxon>
        <taxon>Methanobacteriati</taxon>
        <taxon>Methanobacteriota</taxon>
        <taxon>Stenosarchaea group</taxon>
        <taxon>Halobacteria</taxon>
        <taxon>Halobacteriales</taxon>
        <taxon>Haloferacaceae</taxon>
        <taxon>Halobellus</taxon>
    </lineage>
</organism>
<dbReference type="Pfam" id="PF01571">
    <property type="entry name" value="GCV_T"/>
    <property type="match status" value="1"/>
</dbReference>
<dbReference type="InterPro" id="IPR027266">
    <property type="entry name" value="TrmE/GcvT-like"/>
</dbReference>
<evidence type="ECO:0000259" key="5">
    <source>
        <dbReference type="Pfam" id="PF16350"/>
    </source>
</evidence>
<sequence length="849" mass="92959">MSNPELPSQAETVVIGAGAVGCSVAYHLTELGAENVVVIDQGPLPVTGGSSVHAPGIIFQTSPSKLQTKTAHYTSRLLSDAGVYDEVGGIELARSEERMDFLERRVEWAESYGLPDPQLLSPAEVTEHLPLVDEEEILGGYYSPTDGRVDGIAALQWYIANSGADFYGNTEVTDLDVAGGEIGAVETDRGTIDCERCVVATNNWGYQTGKMAGLDLPIAPVEHQYVVTEPMDELAGADSGVGSNTDGLLVPGDRDIQEYMSEAPSQPVGRDQDNSLYFRTHGDSLGMGSYNHETLSVDPDAMGKNDDRQASVRGFTREHWEQPTHPDREKSAKQAFDELLPATADVEYEMTENGIFVFTPDGMPAVGPTAQVEGLWSALAIWWTHSGGYGKIVAEWMENGVPRLPSGPVDTGGVHVRRFEPHAGEKDYFVDKGAKRYQQVYSIVEPRWQPDEHRGLRTSPFYHQQKELGAEFYQSGGWESAQWYESNADLVEQYDEEIPEQEGWRGINRSAIEGAEHLHTRDAVSMFDMTSFSSIVVEGSEAEAFLQRMCSNDVEMDVGKVRYSLLLNEGGGILADVTVVRLDDERYLVTTGGGNSPGIHGGWLKEHAPETVSVTVEEGARSTIGLWGPKSRLLLQRVTDADVSNDGFPYFTAKQIYVGEVPVIALRVSYVGELGWELWAPTEYGQRLWETLRDAGDDLDVRPMGGGALESMRLEKGYRLWGTDIDTDSNPYEAGLGFAVDLDTDFVGSEALESAKEAGIDDEITPITLDDSDDVLLSGRPVLVDGEPVGYVQAADFGYSIGKSIAYTYLPTEYTDAGTDVQVRCEGELYEATVRDEPLFDPGREKIVR</sequence>
<dbReference type="InterPro" id="IPR013977">
    <property type="entry name" value="GcvT_C"/>
</dbReference>
<name>A0ABD6DYT4_9EURY</name>
<dbReference type="RefSeq" id="WP_256308634.1">
    <property type="nucleotide sequence ID" value="NZ_JANHAW010000003.1"/>
</dbReference>
<accession>A0ABD6DYT4</accession>
<dbReference type="Pfam" id="PF08669">
    <property type="entry name" value="GCV_T_C"/>
    <property type="match status" value="1"/>
</dbReference>
<dbReference type="AlphaFoldDB" id="A0ABD6DYT4"/>
<dbReference type="SUPFAM" id="SSF54373">
    <property type="entry name" value="FAD-linked reductases, C-terminal domain"/>
    <property type="match status" value="1"/>
</dbReference>
<dbReference type="InterPro" id="IPR028896">
    <property type="entry name" value="GcvT/YgfZ/DmdA"/>
</dbReference>
<dbReference type="Pfam" id="PF01266">
    <property type="entry name" value="DAO"/>
    <property type="match status" value="1"/>
</dbReference>
<proteinExistence type="inferred from homology"/>
<dbReference type="SUPFAM" id="SSF103025">
    <property type="entry name" value="Folate-binding domain"/>
    <property type="match status" value="1"/>
</dbReference>
<evidence type="ECO:0000313" key="7">
    <source>
        <dbReference type="Proteomes" id="UP001597092"/>
    </source>
</evidence>
<reference evidence="6 7" key="1">
    <citation type="journal article" date="2019" name="Int. J. Syst. Evol. Microbiol.">
        <title>The Global Catalogue of Microorganisms (GCM) 10K type strain sequencing project: providing services to taxonomists for standard genome sequencing and annotation.</title>
        <authorList>
            <consortium name="The Broad Institute Genomics Platform"/>
            <consortium name="The Broad Institute Genome Sequencing Center for Infectious Disease"/>
            <person name="Wu L."/>
            <person name="Ma J."/>
        </authorList>
    </citation>
    <scope>NUCLEOTIDE SEQUENCE [LARGE SCALE GENOMIC DNA]</scope>
    <source>
        <strain evidence="6 7">CGMCC 1.10387</strain>
    </source>
</reference>
<comment type="caution">
    <text evidence="6">The sequence shown here is derived from an EMBL/GenBank/DDBJ whole genome shotgun (WGS) entry which is preliminary data.</text>
</comment>
<dbReference type="InterPro" id="IPR036188">
    <property type="entry name" value="FAD/NAD-bd_sf"/>
</dbReference>
<dbReference type="EMBL" id="JBHUDP010000003">
    <property type="protein sequence ID" value="MFD1686008.1"/>
    <property type="molecule type" value="Genomic_DNA"/>
</dbReference>
<feature type="domain" description="Aminomethyltransferase C-terminal" evidence="4">
    <location>
        <begin position="767"/>
        <end position="841"/>
    </location>
</feature>
<dbReference type="SUPFAM" id="SSF51905">
    <property type="entry name" value="FAD/NAD(P)-binding domain"/>
    <property type="match status" value="1"/>
</dbReference>
<protein>
    <submittedName>
        <fullName evidence="6">FAD-dependent oxidoreductase</fullName>
    </submittedName>
</protein>
<dbReference type="Gene3D" id="2.40.30.110">
    <property type="entry name" value="Aminomethyltransferase beta-barrel domains"/>
    <property type="match status" value="1"/>
</dbReference>
<dbReference type="Gene3D" id="3.50.50.60">
    <property type="entry name" value="FAD/NAD(P)-binding domain"/>
    <property type="match status" value="1"/>
</dbReference>
<dbReference type="PANTHER" id="PTHR43757">
    <property type="entry name" value="AMINOMETHYLTRANSFERASE"/>
    <property type="match status" value="1"/>
</dbReference>
<feature type="domain" description="GCVT N-terminal" evidence="3">
    <location>
        <begin position="461"/>
        <end position="743"/>
    </location>
</feature>
<feature type="domain" description="FAD dependent oxidoreductase central" evidence="5">
    <location>
        <begin position="408"/>
        <end position="459"/>
    </location>
</feature>
<dbReference type="Gene3D" id="3.30.1360.120">
    <property type="entry name" value="Probable tRNA modification gtpase trme, domain 1"/>
    <property type="match status" value="1"/>
</dbReference>
<dbReference type="InterPro" id="IPR006076">
    <property type="entry name" value="FAD-dep_OxRdtase"/>
</dbReference>
<dbReference type="Gene3D" id="3.30.9.10">
    <property type="entry name" value="D-Amino Acid Oxidase, subunit A, domain 2"/>
    <property type="match status" value="1"/>
</dbReference>
<dbReference type="InterPro" id="IPR006222">
    <property type="entry name" value="GCVT_N"/>
</dbReference>
<dbReference type="InterPro" id="IPR032503">
    <property type="entry name" value="FAO_M"/>
</dbReference>
<dbReference type="PANTHER" id="PTHR43757:SF2">
    <property type="entry name" value="AMINOMETHYLTRANSFERASE, MITOCHONDRIAL"/>
    <property type="match status" value="1"/>
</dbReference>
<gene>
    <name evidence="6" type="ORF">ACFSAS_10335</name>
</gene>
<dbReference type="Gene3D" id="3.30.70.1400">
    <property type="entry name" value="Aminomethyltransferase beta-barrel domains"/>
    <property type="match status" value="1"/>
</dbReference>
<feature type="domain" description="FAD dependent oxidoreductase" evidence="2">
    <location>
        <begin position="12"/>
        <end position="396"/>
    </location>
</feature>
<comment type="similarity">
    <text evidence="1">Belongs to the GcvT family.</text>
</comment>
<keyword evidence="7" id="KW-1185">Reference proteome</keyword>
<evidence type="ECO:0000259" key="2">
    <source>
        <dbReference type="Pfam" id="PF01266"/>
    </source>
</evidence>
<evidence type="ECO:0000313" key="6">
    <source>
        <dbReference type="EMBL" id="MFD1686008.1"/>
    </source>
</evidence>
<evidence type="ECO:0000259" key="3">
    <source>
        <dbReference type="Pfam" id="PF01571"/>
    </source>
</evidence>
<dbReference type="Proteomes" id="UP001597092">
    <property type="component" value="Unassembled WGS sequence"/>
</dbReference>
<evidence type="ECO:0000259" key="4">
    <source>
        <dbReference type="Pfam" id="PF08669"/>
    </source>
</evidence>
<evidence type="ECO:0000256" key="1">
    <source>
        <dbReference type="ARBA" id="ARBA00008609"/>
    </source>
</evidence>